<keyword evidence="3" id="KW-1185">Reference proteome</keyword>
<sequence length="183" mass="19721">MAATTKARPVRKSDAKWSTRVAMFFTLVVAGVMFPVTIIVGVGMLPTAVAFYVDRSPQKSTALTVGALNACGVVPWVIQLFQDGFSMQHAMLILAKSNTWLAMYGAAAAGWMMDYIVPPAVAHGMVMQHGVRIRDLERRQDVLREAWGDEVGYNAIQQAHAANAMKVNDLSAGTIAGGPKART</sequence>
<keyword evidence="1" id="KW-0812">Transmembrane</keyword>
<accession>A0A8S8XFE1</accession>
<keyword evidence="1" id="KW-0472">Membrane</keyword>
<dbReference type="AlphaFoldDB" id="A0A8S8XFE1"/>
<evidence type="ECO:0000313" key="3">
    <source>
        <dbReference type="Proteomes" id="UP000681075"/>
    </source>
</evidence>
<comment type="caution">
    <text evidence="2">The sequence shown here is derived from an EMBL/GenBank/DDBJ whole genome shotgun (WGS) entry which is preliminary data.</text>
</comment>
<feature type="transmembrane region" description="Helical" evidence="1">
    <location>
        <begin position="21"/>
        <end position="42"/>
    </location>
</feature>
<gene>
    <name evidence="2" type="ORF">TMPK1_23640</name>
</gene>
<feature type="transmembrane region" description="Helical" evidence="1">
    <location>
        <begin position="62"/>
        <end position="81"/>
    </location>
</feature>
<evidence type="ECO:0000256" key="1">
    <source>
        <dbReference type="SAM" id="Phobius"/>
    </source>
</evidence>
<keyword evidence="1" id="KW-1133">Transmembrane helix</keyword>
<evidence type="ECO:0000313" key="2">
    <source>
        <dbReference type="EMBL" id="GIL40127.1"/>
    </source>
</evidence>
<organism evidence="2 3">
    <name type="scientific">Roseiterribacter gracilis</name>
    <dbReference type="NCBI Taxonomy" id="2812848"/>
    <lineage>
        <taxon>Bacteria</taxon>
        <taxon>Pseudomonadati</taxon>
        <taxon>Pseudomonadota</taxon>
        <taxon>Alphaproteobacteria</taxon>
        <taxon>Rhodospirillales</taxon>
        <taxon>Roseiterribacteraceae</taxon>
        <taxon>Roseiterribacter</taxon>
    </lineage>
</organism>
<reference evidence="2" key="1">
    <citation type="submission" date="2021-02" db="EMBL/GenBank/DDBJ databases">
        <title>Genome sequence of Rhodospirillales sp. strain TMPK1 isolated from soil.</title>
        <authorList>
            <person name="Nakai R."/>
            <person name="Kusada H."/>
            <person name="Tamaki H."/>
        </authorList>
    </citation>
    <scope>NUCLEOTIDE SEQUENCE</scope>
    <source>
        <strain evidence="2">TMPK1</strain>
    </source>
</reference>
<dbReference type="RefSeq" id="WP_420243236.1">
    <property type="nucleotide sequence ID" value="NZ_BOPV01000001.1"/>
</dbReference>
<proteinExistence type="predicted"/>
<protein>
    <submittedName>
        <fullName evidence="2">Uncharacterized protein</fullName>
    </submittedName>
</protein>
<dbReference type="Proteomes" id="UP000681075">
    <property type="component" value="Unassembled WGS sequence"/>
</dbReference>
<dbReference type="EMBL" id="BOPV01000001">
    <property type="protein sequence ID" value="GIL40127.1"/>
    <property type="molecule type" value="Genomic_DNA"/>
</dbReference>
<name>A0A8S8XFE1_9PROT</name>